<dbReference type="EMBL" id="FR695866">
    <property type="protein sequence ID" value="CBX27425.1"/>
    <property type="molecule type" value="Genomic_DNA"/>
</dbReference>
<reference evidence="2" key="1">
    <citation type="journal article" date="2011" name="Environ. Microbiol.">
        <title>Genomic insights into the metabolic potential of the polycyclic aromatic hydrocarbon degrading sulfate-reducing Deltaproteobacterium N47.</title>
        <authorList>
            <person name="Bergmann F."/>
            <person name="Selesi D."/>
            <person name="Weinmaier T."/>
            <person name="Tischler P."/>
            <person name="Rattei T."/>
            <person name="Meckenstock R.U."/>
        </authorList>
    </citation>
    <scope>NUCLEOTIDE SEQUENCE</scope>
</reference>
<organism evidence="2">
    <name type="scientific">uncultured Desulfobacterium sp</name>
    <dbReference type="NCBI Taxonomy" id="201089"/>
    <lineage>
        <taxon>Bacteria</taxon>
        <taxon>Pseudomonadati</taxon>
        <taxon>Thermodesulfobacteriota</taxon>
        <taxon>Desulfobacteria</taxon>
        <taxon>Desulfobacterales</taxon>
        <taxon>Desulfobacteriaceae</taxon>
        <taxon>Desulfobacterium</taxon>
        <taxon>environmental samples</taxon>
    </lineage>
</organism>
<comment type="similarity">
    <text evidence="1">Belongs to the FldB/FldC dehydratase alpha/beta subunit family.</text>
</comment>
<dbReference type="Gene3D" id="3.40.50.11900">
    <property type="match status" value="1"/>
</dbReference>
<evidence type="ECO:0000256" key="1">
    <source>
        <dbReference type="ARBA" id="ARBA00005806"/>
    </source>
</evidence>
<gene>
    <name evidence="2" type="ORF">N47_H22470</name>
</gene>
<dbReference type="AlphaFoldDB" id="E1YA31"/>
<evidence type="ECO:0000313" key="2">
    <source>
        <dbReference type="EMBL" id="CBX27425.1"/>
    </source>
</evidence>
<dbReference type="PANTHER" id="PTHR30548:SF1">
    <property type="entry name" value="DEHYDRATASE SUBUNIT MJ0007-RELATED"/>
    <property type="match status" value="1"/>
</dbReference>
<protein>
    <submittedName>
        <fullName evidence="2">Uncharacterized protein</fullName>
    </submittedName>
</protein>
<proteinExistence type="inferred from homology"/>
<name>E1YA31_9BACT</name>
<sequence>MKTTGRSLPAAPRIMISGALLNTPSFVKSVESLGVNVVVDDFCNGSRYWWEQVEAGDPWKAIAKRYLLPKCSCPRINPPQNRTDWISQIAKDFRLDGIIALTMRCCAPIYP</sequence>
<dbReference type="InterPro" id="IPR010327">
    <property type="entry name" value="FldB/FldC_alpha/beta"/>
</dbReference>
<dbReference type="Pfam" id="PF06050">
    <property type="entry name" value="HGD-D"/>
    <property type="match status" value="1"/>
</dbReference>
<dbReference type="PANTHER" id="PTHR30548">
    <property type="entry name" value="2-HYDROXYGLUTARYL-COA DEHYDRATASE, D-COMPONENT-RELATED"/>
    <property type="match status" value="1"/>
</dbReference>
<accession>E1YA31</accession>